<dbReference type="InterPro" id="IPR000774">
    <property type="entry name" value="PPIase_FKBP_N"/>
</dbReference>
<dbReference type="OrthoDB" id="9814548at2"/>
<evidence type="ECO:0000259" key="9">
    <source>
        <dbReference type="PROSITE" id="PS50059"/>
    </source>
</evidence>
<dbReference type="PANTHER" id="PTHR43811:SF19">
    <property type="entry name" value="39 KDA FK506-BINDING NUCLEAR PROTEIN"/>
    <property type="match status" value="1"/>
</dbReference>
<dbReference type="Pfam" id="PF00254">
    <property type="entry name" value="FKBP_C"/>
    <property type="match status" value="1"/>
</dbReference>
<organism evidence="10 11">
    <name type="scientific">Lacibacter luteus</name>
    <dbReference type="NCBI Taxonomy" id="2508719"/>
    <lineage>
        <taxon>Bacteria</taxon>
        <taxon>Pseudomonadati</taxon>
        <taxon>Bacteroidota</taxon>
        <taxon>Chitinophagia</taxon>
        <taxon>Chitinophagales</taxon>
        <taxon>Chitinophagaceae</taxon>
        <taxon>Lacibacter</taxon>
    </lineage>
</organism>
<dbReference type="InterPro" id="IPR036944">
    <property type="entry name" value="PPIase_FKBP_N_sf"/>
</dbReference>
<feature type="chain" id="PRO_5020913976" description="Peptidyl-prolyl cis-trans isomerase" evidence="8">
    <location>
        <begin position="20"/>
        <end position="251"/>
    </location>
</feature>
<evidence type="ECO:0000256" key="6">
    <source>
        <dbReference type="RuleBase" id="RU003915"/>
    </source>
</evidence>
<dbReference type="Proteomes" id="UP000290204">
    <property type="component" value="Unassembled WGS sequence"/>
</dbReference>
<evidence type="ECO:0000256" key="3">
    <source>
        <dbReference type="ARBA" id="ARBA00023110"/>
    </source>
</evidence>
<feature type="domain" description="PPIase FKBP-type" evidence="9">
    <location>
        <begin position="161"/>
        <end position="247"/>
    </location>
</feature>
<dbReference type="PROSITE" id="PS50059">
    <property type="entry name" value="FKBP_PPIASE"/>
    <property type="match status" value="1"/>
</dbReference>
<evidence type="ECO:0000256" key="5">
    <source>
        <dbReference type="PROSITE-ProRule" id="PRU00277"/>
    </source>
</evidence>
<evidence type="ECO:0000256" key="7">
    <source>
        <dbReference type="SAM" id="MobiDB-lite"/>
    </source>
</evidence>
<accession>A0A4Q1CEZ4</accession>
<sequence>MRIFSFVTVGLLAATVATAQSSKPAVKKPAAKTTTTKTAAKPAAPKPLLRNGIDSLSYAIGLNIGGNMQAQGIENLSYIALNKGIADAMKKNGTPLMDDNTANMTIQQKLQEYMAKKNGAVKEEGRKFLAENKKQAGVVELPSGVQYKIITQGTGPKPLLEDTIKFHYKGTRLDGFVFDESYKRGEPVIYPLNQLIEGWKQTVVLMPAGSKWQLFIPSDYGYGDRGAGGDIPGGATLVFELELLEVIPVKK</sequence>
<keyword evidence="11" id="KW-1185">Reference proteome</keyword>
<proteinExistence type="inferred from homology"/>
<dbReference type="InterPro" id="IPR001179">
    <property type="entry name" value="PPIase_FKBP_dom"/>
</dbReference>
<evidence type="ECO:0000256" key="4">
    <source>
        <dbReference type="ARBA" id="ARBA00023235"/>
    </source>
</evidence>
<evidence type="ECO:0000256" key="2">
    <source>
        <dbReference type="ARBA" id="ARBA00006577"/>
    </source>
</evidence>
<feature type="compositionally biased region" description="Low complexity" evidence="7">
    <location>
        <begin position="31"/>
        <end position="46"/>
    </location>
</feature>
<gene>
    <name evidence="10" type="ORF">ESA94_19240</name>
</gene>
<name>A0A4Q1CEZ4_9BACT</name>
<evidence type="ECO:0000313" key="11">
    <source>
        <dbReference type="Proteomes" id="UP000290204"/>
    </source>
</evidence>
<dbReference type="InterPro" id="IPR046357">
    <property type="entry name" value="PPIase_dom_sf"/>
</dbReference>
<dbReference type="SUPFAM" id="SSF54534">
    <property type="entry name" value="FKBP-like"/>
    <property type="match status" value="1"/>
</dbReference>
<evidence type="ECO:0000256" key="1">
    <source>
        <dbReference type="ARBA" id="ARBA00000971"/>
    </source>
</evidence>
<protein>
    <recommendedName>
        <fullName evidence="6">Peptidyl-prolyl cis-trans isomerase</fullName>
        <ecNumber evidence="6">5.2.1.8</ecNumber>
    </recommendedName>
</protein>
<dbReference type="Pfam" id="PF01346">
    <property type="entry name" value="FKBP_N"/>
    <property type="match status" value="1"/>
</dbReference>
<dbReference type="GO" id="GO:0003755">
    <property type="term" value="F:peptidyl-prolyl cis-trans isomerase activity"/>
    <property type="evidence" value="ECO:0007669"/>
    <property type="project" value="UniProtKB-UniRule"/>
</dbReference>
<dbReference type="GO" id="GO:0006457">
    <property type="term" value="P:protein folding"/>
    <property type="evidence" value="ECO:0007669"/>
    <property type="project" value="InterPro"/>
</dbReference>
<dbReference type="AlphaFoldDB" id="A0A4Q1CEZ4"/>
<dbReference type="RefSeq" id="WP_129132576.1">
    <property type="nucleotide sequence ID" value="NZ_SDHW01000007.1"/>
</dbReference>
<dbReference type="EMBL" id="SDHW01000007">
    <property type="protein sequence ID" value="RXK58147.1"/>
    <property type="molecule type" value="Genomic_DNA"/>
</dbReference>
<keyword evidence="8" id="KW-0732">Signal</keyword>
<evidence type="ECO:0000256" key="8">
    <source>
        <dbReference type="SAM" id="SignalP"/>
    </source>
</evidence>
<comment type="similarity">
    <text evidence="2 6">Belongs to the FKBP-type PPIase family.</text>
</comment>
<feature type="signal peptide" evidence="8">
    <location>
        <begin position="1"/>
        <end position="19"/>
    </location>
</feature>
<reference evidence="10 11" key="1">
    <citation type="submission" date="2019-01" db="EMBL/GenBank/DDBJ databases">
        <title>Lacibacter sp. strain TTM-7.</title>
        <authorList>
            <person name="Chen W.-M."/>
        </authorList>
    </citation>
    <scope>NUCLEOTIDE SEQUENCE [LARGE SCALE GENOMIC DNA]</scope>
    <source>
        <strain evidence="10 11">TTM-7</strain>
    </source>
</reference>
<evidence type="ECO:0000313" key="10">
    <source>
        <dbReference type="EMBL" id="RXK58147.1"/>
    </source>
</evidence>
<keyword evidence="4 5" id="KW-0413">Isomerase</keyword>
<keyword evidence="3 5" id="KW-0697">Rotamase</keyword>
<dbReference type="EC" id="5.2.1.8" evidence="6"/>
<dbReference type="Gene3D" id="1.10.287.460">
    <property type="entry name" value="Peptidyl-prolyl cis-trans isomerase, FKBP-type, N-terminal domain"/>
    <property type="match status" value="1"/>
</dbReference>
<comment type="caution">
    <text evidence="10">The sequence shown here is derived from an EMBL/GenBank/DDBJ whole genome shotgun (WGS) entry which is preliminary data.</text>
</comment>
<dbReference type="PANTHER" id="PTHR43811">
    <property type="entry name" value="FKBP-TYPE PEPTIDYL-PROLYL CIS-TRANS ISOMERASE FKPA"/>
    <property type="match status" value="1"/>
</dbReference>
<feature type="region of interest" description="Disordered" evidence="7">
    <location>
        <begin position="23"/>
        <end position="46"/>
    </location>
</feature>
<comment type="catalytic activity">
    <reaction evidence="1 5 6">
        <text>[protein]-peptidylproline (omega=180) = [protein]-peptidylproline (omega=0)</text>
        <dbReference type="Rhea" id="RHEA:16237"/>
        <dbReference type="Rhea" id="RHEA-COMP:10747"/>
        <dbReference type="Rhea" id="RHEA-COMP:10748"/>
        <dbReference type="ChEBI" id="CHEBI:83833"/>
        <dbReference type="ChEBI" id="CHEBI:83834"/>
        <dbReference type="EC" id="5.2.1.8"/>
    </reaction>
</comment>
<dbReference type="Gene3D" id="3.10.50.40">
    <property type="match status" value="1"/>
</dbReference>